<dbReference type="Proteomes" id="UP000198634">
    <property type="component" value="Unassembled WGS sequence"/>
</dbReference>
<sequence length="41" mass="4789">MSRTNMYVDHISDTRVRDLSIIQCIRSTPPHRHDLVVRGIV</sequence>
<proteinExistence type="predicted"/>
<evidence type="ECO:0000313" key="1">
    <source>
        <dbReference type="EMBL" id="SEQ64961.1"/>
    </source>
</evidence>
<keyword evidence="2" id="KW-1185">Reference proteome</keyword>
<dbReference type="STRING" id="657014.SAMN04488092_11052"/>
<dbReference type="RefSeq" id="WP_281248644.1">
    <property type="nucleotide sequence ID" value="NZ_FOEP01000010.1"/>
</dbReference>
<dbReference type="AlphaFoldDB" id="A0A1H9HRK3"/>
<name>A0A1H9HRK3_9RHOB</name>
<gene>
    <name evidence="1" type="ORF">SAMN04488092_11052</name>
</gene>
<evidence type="ECO:0000313" key="2">
    <source>
        <dbReference type="Proteomes" id="UP000198634"/>
    </source>
</evidence>
<organism evidence="1 2">
    <name type="scientific">Thalassovita taeanensis</name>
    <dbReference type="NCBI Taxonomy" id="657014"/>
    <lineage>
        <taxon>Bacteria</taxon>
        <taxon>Pseudomonadati</taxon>
        <taxon>Pseudomonadota</taxon>
        <taxon>Alphaproteobacteria</taxon>
        <taxon>Rhodobacterales</taxon>
        <taxon>Roseobacteraceae</taxon>
        <taxon>Thalassovita</taxon>
    </lineage>
</organism>
<accession>A0A1H9HRK3</accession>
<dbReference type="EMBL" id="FOEP01000010">
    <property type="protein sequence ID" value="SEQ64961.1"/>
    <property type="molecule type" value="Genomic_DNA"/>
</dbReference>
<reference evidence="1 2" key="1">
    <citation type="submission" date="2016-10" db="EMBL/GenBank/DDBJ databases">
        <authorList>
            <person name="de Groot N.N."/>
        </authorList>
    </citation>
    <scope>NUCLEOTIDE SEQUENCE [LARGE SCALE GENOMIC DNA]</scope>
    <source>
        <strain evidence="1 2">DSM 22007</strain>
    </source>
</reference>
<protein>
    <submittedName>
        <fullName evidence="1">Uncharacterized protein</fullName>
    </submittedName>
</protein>